<name>A0A7C4MLE0_9BACT</name>
<reference evidence="1" key="1">
    <citation type="journal article" date="2020" name="mSystems">
        <title>Genome- and Community-Level Interaction Insights into Carbon Utilization and Element Cycling Functions of Hydrothermarchaeota in Hydrothermal Sediment.</title>
        <authorList>
            <person name="Zhou Z."/>
            <person name="Liu Y."/>
            <person name="Xu W."/>
            <person name="Pan J."/>
            <person name="Luo Z.H."/>
            <person name="Li M."/>
        </authorList>
    </citation>
    <scope>NUCLEOTIDE SEQUENCE [LARGE SCALE GENOMIC DNA]</scope>
    <source>
        <strain evidence="1">SpSt-477</strain>
    </source>
</reference>
<organism evidence="1">
    <name type="scientific">Desulfatirhabdium butyrativorans</name>
    <dbReference type="NCBI Taxonomy" id="340467"/>
    <lineage>
        <taxon>Bacteria</taxon>
        <taxon>Pseudomonadati</taxon>
        <taxon>Thermodesulfobacteriota</taxon>
        <taxon>Desulfobacteria</taxon>
        <taxon>Desulfobacterales</taxon>
        <taxon>Desulfatirhabdiaceae</taxon>
        <taxon>Desulfatirhabdium</taxon>
    </lineage>
</organism>
<sequence length="64" mass="7480">MERKDIIAIAEGLRLIERGVEKIQGVMRDKKIKSLKDVAAELIPFFKEDDHQLTEEIIHHLDKQ</sequence>
<evidence type="ECO:0000313" key="1">
    <source>
        <dbReference type="EMBL" id="HGU31341.1"/>
    </source>
</evidence>
<comment type="caution">
    <text evidence="1">The sequence shown here is derived from an EMBL/GenBank/DDBJ whole genome shotgun (WGS) entry which is preliminary data.</text>
</comment>
<accession>A0A7C4MLE0</accession>
<protein>
    <submittedName>
        <fullName evidence="1">Uncharacterized protein</fullName>
    </submittedName>
</protein>
<proteinExistence type="predicted"/>
<gene>
    <name evidence="1" type="ORF">ENS29_00625</name>
</gene>
<dbReference type="AlphaFoldDB" id="A0A7C4MLE0"/>
<dbReference type="EMBL" id="DSUH01000015">
    <property type="protein sequence ID" value="HGU31341.1"/>
    <property type="molecule type" value="Genomic_DNA"/>
</dbReference>